<protein>
    <submittedName>
        <fullName evidence="2">Uncharacterized protein</fullName>
    </submittedName>
</protein>
<proteinExistence type="predicted"/>
<sequence length="500" mass="56473">MLVPQLHRGNIDADAVNAVALLIQRLHGLADLMQDNFGQHVDKPVLFRQRDKAVRINEAFLRQVQPHQRLRGIVLPGADIQHRLAVNQHPRIIQVLLPGNIRQLMQDRFILPEFVDVVRLHPVDRVFRNPGMDAPDKADIFVVPVQFRCRLADHNFVIQLEVLIFLVERPQDRFGPRLIVRVPLLPDHHQQVAVSDPEHNGRAEILRRKTADDRLQVAGHLACGLIQLPHVEAQVQICLAFIVAVADQAFQSAQVIGSQLRVIGIGMQQVHNGNHREEEGGGRKRILSVQLGNGEHRHGEDHGHVETVHHPTVQMVAHLDHQHGQHHDEQPVSDHEYPVPAGGSRAVSQLYPAAGEIDKELRSQHHKDQHPADGMVYLPFLLRQAGDLADVGSELIQHEQQQPVIQALEPVEQSGRQVWPVFQQGMEGYVGCRRGHQDADQGKEHPERPGAHLEGEEQQNQHNGTDPQNHQVACIHILLQLKRLWHSPSPFRVYYSVVVL</sequence>
<feature type="region of interest" description="Disordered" evidence="1">
    <location>
        <begin position="432"/>
        <end position="468"/>
    </location>
</feature>
<evidence type="ECO:0000313" key="2">
    <source>
        <dbReference type="EMBL" id="AHF23822.1"/>
    </source>
</evidence>
<dbReference type="AlphaFoldDB" id="W0FLY6"/>
<feature type="compositionally biased region" description="Polar residues" evidence="1">
    <location>
        <begin position="458"/>
        <end position="468"/>
    </location>
</feature>
<dbReference type="EMBL" id="KC246776">
    <property type="protein sequence ID" value="AHF23822.1"/>
    <property type="molecule type" value="Genomic_DNA"/>
</dbReference>
<accession>W0FLY6</accession>
<name>W0FLY6_9BACT</name>
<feature type="compositionally biased region" description="Basic and acidic residues" evidence="1">
    <location>
        <begin position="435"/>
        <end position="455"/>
    </location>
</feature>
<organism evidence="2">
    <name type="scientific">uncultured bacterium Contig1767</name>
    <dbReference type="NCBI Taxonomy" id="1393509"/>
    <lineage>
        <taxon>Bacteria</taxon>
        <taxon>environmental samples</taxon>
    </lineage>
</organism>
<evidence type="ECO:0000256" key="1">
    <source>
        <dbReference type="SAM" id="MobiDB-lite"/>
    </source>
</evidence>
<reference evidence="2" key="1">
    <citation type="journal article" date="2013" name="PLoS ONE">
        <title>Metagenomic insights into the carbohydrate-active enzymes carried by the microorganisms adhering to solid digesta in the rumen of cows.</title>
        <authorList>
            <person name="Wang L."/>
            <person name="Hatem A."/>
            <person name="Catalyurek U.V."/>
            <person name="Morrison M."/>
            <person name="Yu Z."/>
        </authorList>
    </citation>
    <scope>NUCLEOTIDE SEQUENCE</scope>
</reference>